<evidence type="ECO:0000256" key="7">
    <source>
        <dbReference type="ARBA" id="ARBA00023136"/>
    </source>
</evidence>
<proteinExistence type="inferred from homology"/>
<feature type="repeat" description="Solcar" evidence="8">
    <location>
        <begin position="256"/>
        <end position="336"/>
    </location>
</feature>
<dbReference type="AlphaFoldDB" id="A0ABD3S6G0"/>
<evidence type="ECO:0000313" key="10">
    <source>
        <dbReference type="EMBL" id="KAL3820101.1"/>
    </source>
</evidence>
<comment type="subcellular location">
    <subcellularLocation>
        <location evidence="1">Membrane</location>
        <topology evidence="1">Multi-pass membrane protein</topology>
    </subcellularLocation>
</comment>
<keyword evidence="5" id="KW-0677">Repeat</keyword>
<evidence type="ECO:0000313" key="11">
    <source>
        <dbReference type="Proteomes" id="UP001634393"/>
    </source>
</evidence>
<keyword evidence="3 9" id="KW-0813">Transport</keyword>
<keyword evidence="6" id="KW-1133">Transmembrane helix</keyword>
<evidence type="ECO:0000256" key="2">
    <source>
        <dbReference type="ARBA" id="ARBA00006375"/>
    </source>
</evidence>
<reference evidence="10 11" key="1">
    <citation type="submission" date="2024-12" db="EMBL/GenBank/DDBJ databases">
        <title>The unique morphological basis and parallel evolutionary history of personate flowers in Penstemon.</title>
        <authorList>
            <person name="Depatie T.H."/>
            <person name="Wessinger C.A."/>
        </authorList>
    </citation>
    <scope>NUCLEOTIDE SEQUENCE [LARGE SCALE GENOMIC DNA]</scope>
    <source>
        <strain evidence="10">WTNN_2</strain>
        <tissue evidence="10">Leaf</tissue>
    </source>
</reference>
<dbReference type="Gene3D" id="1.50.40.10">
    <property type="entry name" value="Mitochondrial carrier domain"/>
    <property type="match status" value="2"/>
</dbReference>
<dbReference type="Pfam" id="PF00153">
    <property type="entry name" value="Mito_carr"/>
    <property type="match status" value="3"/>
</dbReference>
<organism evidence="10 11">
    <name type="scientific">Penstemon smallii</name>
    <dbReference type="NCBI Taxonomy" id="265156"/>
    <lineage>
        <taxon>Eukaryota</taxon>
        <taxon>Viridiplantae</taxon>
        <taxon>Streptophyta</taxon>
        <taxon>Embryophyta</taxon>
        <taxon>Tracheophyta</taxon>
        <taxon>Spermatophyta</taxon>
        <taxon>Magnoliopsida</taxon>
        <taxon>eudicotyledons</taxon>
        <taxon>Gunneridae</taxon>
        <taxon>Pentapetalae</taxon>
        <taxon>asterids</taxon>
        <taxon>lamiids</taxon>
        <taxon>Lamiales</taxon>
        <taxon>Plantaginaceae</taxon>
        <taxon>Cheloneae</taxon>
        <taxon>Penstemon</taxon>
    </lineage>
</organism>
<comment type="caution">
    <text evidence="10">The sequence shown here is derived from an EMBL/GenBank/DDBJ whole genome shotgun (WGS) entry which is preliminary data.</text>
</comment>
<evidence type="ECO:0000256" key="4">
    <source>
        <dbReference type="ARBA" id="ARBA00022692"/>
    </source>
</evidence>
<name>A0ABD3S6G0_9LAMI</name>
<dbReference type="InterPro" id="IPR023395">
    <property type="entry name" value="MCP_dom_sf"/>
</dbReference>
<evidence type="ECO:0000256" key="1">
    <source>
        <dbReference type="ARBA" id="ARBA00004141"/>
    </source>
</evidence>
<dbReference type="SUPFAM" id="SSF103506">
    <property type="entry name" value="Mitochondrial carrier"/>
    <property type="match status" value="1"/>
</dbReference>
<feature type="repeat" description="Solcar" evidence="8">
    <location>
        <begin position="345"/>
        <end position="427"/>
    </location>
</feature>
<gene>
    <name evidence="10" type="ORF">ACJIZ3_006006</name>
</gene>
<evidence type="ECO:0000256" key="9">
    <source>
        <dbReference type="RuleBase" id="RU000488"/>
    </source>
</evidence>
<dbReference type="EMBL" id="JBJXBP010000007">
    <property type="protein sequence ID" value="KAL3820101.1"/>
    <property type="molecule type" value="Genomic_DNA"/>
</dbReference>
<dbReference type="PANTHER" id="PTHR45667">
    <property type="entry name" value="S-ADENOSYLMETHIONINE MITOCHONDRIAL CARRIER PROTEIN"/>
    <property type="match status" value="1"/>
</dbReference>
<dbReference type="FunFam" id="1.50.40.10:FF:000041">
    <property type="entry name" value="Mitochondrial substrate carrier family protein"/>
    <property type="match status" value="1"/>
</dbReference>
<evidence type="ECO:0000256" key="5">
    <source>
        <dbReference type="ARBA" id="ARBA00022737"/>
    </source>
</evidence>
<keyword evidence="4 8" id="KW-0812">Transmembrane</keyword>
<keyword evidence="7 8" id="KW-0472">Membrane</keyword>
<evidence type="ECO:0000256" key="8">
    <source>
        <dbReference type="PROSITE-ProRule" id="PRU00282"/>
    </source>
</evidence>
<comment type="similarity">
    <text evidence="2 9">Belongs to the mitochondrial carrier (TC 2.A.29) family.</text>
</comment>
<dbReference type="Proteomes" id="UP001634393">
    <property type="component" value="Unassembled WGS sequence"/>
</dbReference>
<accession>A0ABD3S6G0</accession>
<sequence>MESENNPLEPFLSSIQVVKNAYSPIESNFRNFVNCLNGVLENGIVSDTISKKRSGKHMFVNGFVGKFKEKGDRNFRSKSDNGGKRDGNLFGNCLHFDVALPFTINGFVQSSPFKVEKKWIRNLSNEDSLIINDLCKKLGLQARVDEINRNEMKVKEGKDLPFECFIGFVFDQLNHLLKFGNYESSTAPMNQFDHFRTHRITVEGKRDNVNGFLRNLKFARVGGVPSNIVGVPLGDEGISDGASKAATVPPIEIPADSVLKSALAGGLSCAFSTALMHPVDTIKTQVQASTLTFPEILSKLPQLGVRGLYMGSIPAIFGQFFSHGLRTGLCEISKLVLINVAPTTPKLQVESMASFFGTFLGTAMRIPCEVLKQRLQAGQFDNVGKAIVGTWKQDGFNGFFRGTGATLCREIPFYVAGTGIYTESKKAFEKLLGRELEPWEAIMVGAISGGMTAVSTTPLDVIKTRMMIATQGQPVTLSMVVLTILRNEGPFGLFKGAVPRFFWVAPLGAINFAGYELARKAMDGNREIVEALVLK</sequence>
<dbReference type="InterPro" id="IPR018108">
    <property type="entry name" value="MCP_transmembrane"/>
</dbReference>
<evidence type="ECO:0000256" key="3">
    <source>
        <dbReference type="ARBA" id="ARBA00022448"/>
    </source>
</evidence>
<feature type="repeat" description="Solcar" evidence="8">
    <location>
        <begin position="436"/>
        <end position="521"/>
    </location>
</feature>
<dbReference type="GO" id="GO:0016020">
    <property type="term" value="C:membrane"/>
    <property type="evidence" value="ECO:0007669"/>
    <property type="project" value="UniProtKB-SubCell"/>
</dbReference>
<keyword evidence="11" id="KW-1185">Reference proteome</keyword>
<protein>
    <submittedName>
        <fullName evidence="10">Uncharacterized protein</fullName>
    </submittedName>
</protein>
<evidence type="ECO:0000256" key="6">
    <source>
        <dbReference type="ARBA" id="ARBA00022989"/>
    </source>
</evidence>
<dbReference type="PROSITE" id="PS50920">
    <property type="entry name" value="SOLCAR"/>
    <property type="match status" value="3"/>
</dbReference>